<protein>
    <submittedName>
        <fullName evidence="2">Uncharacterized protein</fullName>
    </submittedName>
</protein>
<dbReference type="EMBL" id="MFMD01000020">
    <property type="protein sequence ID" value="OGG76441.1"/>
    <property type="molecule type" value="Genomic_DNA"/>
</dbReference>
<evidence type="ECO:0000313" key="3">
    <source>
        <dbReference type="Proteomes" id="UP000176714"/>
    </source>
</evidence>
<reference evidence="2 3" key="1">
    <citation type="journal article" date="2016" name="Nat. Commun.">
        <title>Thousands of microbial genomes shed light on interconnected biogeochemical processes in an aquifer system.</title>
        <authorList>
            <person name="Anantharaman K."/>
            <person name="Brown C.T."/>
            <person name="Hug L.A."/>
            <person name="Sharon I."/>
            <person name="Castelle C.J."/>
            <person name="Probst A.J."/>
            <person name="Thomas B.C."/>
            <person name="Singh A."/>
            <person name="Wilkins M.J."/>
            <person name="Karaoz U."/>
            <person name="Brodie E.L."/>
            <person name="Williams K.H."/>
            <person name="Hubbard S.S."/>
            <person name="Banfield J.F."/>
        </authorList>
    </citation>
    <scope>NUCLEOTIDE SEQUENCE [LARGE SCALE GENOMIC DNA]</scope>
</reference>
<name>A0A1F6ES19_9BACT</name>
<organism evidence="2 3">
    <name type="scientific">Candidatus Kaiserbacteria bacterium RIFCSPLOWO2_01_FULL_55_19</name>
    <dbReference type="NCBI Taxonomy" id="1798516"/>
    <lineage>
        <taxon>Bacteria</taxon>
        <taxon>Candidatus Kaiseribacteriota</taxon>
    </lineage>
</organism>
<keyword evidence="1" id="KW-0812">Transmembrane</keyword>
<accession>A0A1F6ES19</accession>
<keyword evidence="1" id="KW-0472">Membrane</keyword>
<comment type="caution">
    <text evidence="2">The sequence shown here is derived from an EMBL/GenBank/DDBJ whole genome shotgun (WGS) entry which is preliminary data.</text>
</comment>
<evidence type="ECO:0000313" key="2">
    <source>
        <dbReference type="EMBL" id="OGG76441.1"/>
    </source>
</evidence>
<dbReference type="AlphaFoldDB" id="A0A1F6ES19"/>
<keyword evidence="1" id="KW-1133">Transmembrane helix</keyword>
<feature type="transmembrane region" description="Helical" evidence="1">
    <location>
        <begin position="21"/>
        <end position="41"/>
    </location>
</feature>
<dbReference type="STRING" id="1798516.A2950_00870"/>
<dbReference type="Proteomes" id="UP000176714">
    <property type="component" value="Unassembled WGS sequence"/>
</dbReference>
<sequence>MKTVFEHIEQVKGKPHHIRKRVAFTVAAGGALGIALVWLVGSISTGTFALKSTSFADAMQQAPVITTTNSPAGLAGAAAALENRNAPAHIEIVDTTPVTAPPTEQTTLPF</sequence>
<proteinExistence type="predicted"/>
<evidence type="ECO:0000256" key="1">
    <source>
        <dbReference type="SAM" id="Phobius"/>
    </source>
</evidence>
<gene>
    <name evidence="2" type="ORF">A2950_00870</name>
</gene>